<organism evidence="2">
    <name type="scientific">Mytilinidion resinicola</name>
    <dbReference type="NCBI Taxonomy" id="574789"/>
    <lineage>
        <taxon>Eukaryota</taxon>
        <taxon>Fungi</taxon>
        <taxon>Dikarya</taxon>
        <taxon>Ascomycota</taxon>
        <taxon>Pezizomycotina</taxon>
        <taxon>Dothideomycetes</taxon>
        <taxon>Pleosporomycetidae</taxon>
        <taxon>Mytilinidiales</taxon>
        <taxon>Mytilinidiaceae</taxon>
        <taxon>Mytilinidion</taxon>
    </lineage>
</organism>
<dbReference type="AlphaFoldDB" id="A0A6A6Y6P8"/>
<name>A0A6A6Y6P8_9PEZI</name>
<feature type="region of interest" description="Disordered" evidence="1">
    <location>
        <begin position="1"/>
        <end position="28"/>
    </location>
</feature>
<dbReference type="EMBL" id="MU003716">
    <property type="protein sequence ID" value="KAF2803694.1"/>
    <property type="molecule type" value="Genomic_DNA"/>
</dbReference>
<dbReference type="Proteomes" id="UP000504636">
    <property type="component" value="Unplaced"/>
</dbReference>
<evidence type="ECO:0000256" key="1">
    <source>
        <dbReference type="SAM" id="MobiDB-lite"/>
    </source>
</evidence>
<reference evidence="4" key="3">
    <citation type="submission" date="2025-04" db="UniProtKB">
        <authorList>
            <consortium name="RefSeq"/>
        </authorList>
    </citation>
    <scope>IDENTIFICATION</scope>
    <source>
        <strain evidence="4">CBS 304.34</strain>
    </source>
</reference>
<reference evidence="4" key="2">
    <citation type="submission" date="2020-04" db="EMBL/GenBank/DDBJ databases">
        <authorList>
            <consortium name="NCBI Genome Project"/>
        </authorList>
    </citation>
    <scope>NUCLEOTIDE SEQUENCE</scope>
    <source>
        <strain evidence="4">CBS 304.34</strain>
    </source>
</reference>
<evidence type="ECO:0000313" key="4">
    <source>
        <dbReference type="RefSeq" id="XP_033570658.1"/>
    </source>
</evidence>
<dbReference type="OrthoDB" id="3722008at2759"/>
<dbReference type="GeneID" id="54453752"/>
<reference evidence="2 4" key="1">
    <citation type="journal article" date="2020" name="Stud. Mycol.">
        <title>101 Dothideomycetes genomes: a test case for predicting lifestyles and emergence of pathogens.</title>
        <authorList>
            <person name="Haridas S."/>
            <person name="Albert R."/>
            <person name="Binder M."/>
            <person name="Bloem J."/>
            <person name="Labutti K."/>
            <person name="Salamov A."/>
            <person name="Andreopoulos B."/>
            <person name="Baker S."/>
            <person name="Barry K."/>
            <person name="Bills G."/>
            <person name="Bluhm B."/>
            <person name="Cannon C."/>
            <person name="Castanera R."/>
            <person name="Culley D."/>
            <person name="Daum C."/>
            <person name="Ezra D."/>
            <person name="Gonzalez J."/>
            <person name="Henrissat B."/>
            <person name="Kuo A."/>
            <person name="Liang C."/>
            <person name="Lipzen A."/>
            <person name="Lutzoni F."/>
            <person name="Magnuson J."/>
            <person name="Mondo S."/>
            <person name="Nolan M."/>
            <person name="Ohm R."/>
            <person name="Pangilinan J."/>
            <person name="Park H.-J."/>
            <person name="Ramirez L."/>
            <person name="Alfaro M."/>
            <person name="Sun H."/>
            <person name="Tritt A."/>
            <person name="Yoshinaga Y."/>
            <person name="Zwiers L.-H."/>
            <person name="Turgeon B."/>
            <person name="Goodwin S."/>
            <person name="Spatafora J."/>
            <person name="Crous P."/>
            <person name="Grigoriev I."/>
        </authorList>
    </citation>
    <scope>NUCLEOTIDE SEQUENCE</scope>
    <source>
        <strain evidence="2 4">CBS 304.34</strain>
    </source>
</reference>
<proteinExistence type="predicted"/>
<evidence type="ECO:0000313" key="3">
    <source>
        <dbReference type="Proteomes" id="UP000504636"/>
    </source>
</evidence>
<accession>A0A6A6Y6P8</accession>
<protein>
    <submittedName>
        <fullName evidence="2 4">Uncharacterized protein</fullName>
    </submittedName>
</protein>
<sequence length="183" mass="20971">MRSNSLVSCRRNARTGRIRRTNPNPPAPRTYLDTPNVQTHLQLVERSPESHEFLYRRAFLAILKHFFVEAEGFDVVQEESLGETTVGETQADMSVLKILARPGGSMYAYDYCLVESKRADRSWPLTRDHLSRHCGSQLECSYARLSTRLSCTGFTSQLDRVHLLFCHRCCLQPLVSLHYIATH</sequence>
<evidence type="ECO:0000313" key="2">
    <source>
        <dbReference type="EMBL" id="KAF2803694.1"/>
    </source>
</evidence>
<feature type="compositionally biased region" description="Basic residues" evidence="1">
    <location>
        <begin position="11"/>
        <end position="20"/>
    </location>
</feature>
<dbReference type="RefSeq" id="XP_033570658.1">
    <property type="nucleotide sequence ID" value="XM_033712859.1"/>
</dbReference>
<gene>
    <name evidence="2 4" type="ORF">BDZ99DRAFT_160354</name>
</gene>
<keyword evidence="3" id="KW-1185">Reference proteome</keyword>